<gene>
    <name evidence="2" type="ORF">TOI97_10990</name>
</gene>
<dbReference type="SUPFAM" id="SSF55729">
    <property type="entry name" value="Acyl-CoA N-acyltransferases (Nat)"/>
    <property type="match status" value="1"/>
</dbReference>
<dbReference type="Pfam" id="PF14542">
    <property type="entry name" value="Acetyltransf_CG"/>
    <property type="match status" value="1"/>
</dbReference>
<keyword evidence="3" id="KW-1185">Reference proteome</keyword>
<keyword evidence="2" id="KW-0808">Transferase</keyword>
<name>A0ABU5GSX6_9GAMM</name>
<evidence type="ECO:0000313" key="3">
    <source>
        <dbReference type="Proteomes" id="UP001294570"/>
    </source>
</evidence>
<dbReference type="GO" id="GO:0016746">
    <property type="term" value="F:acyltransferase activity"/>
    <property type="evidence" value="ECO:0007669"/>
    <property type="project" value="UniProtKB-KW"/>
</dbReference>
<reference evidence="2 3" key="1">
    <citation type="submission" date="2023-12" db="EMBL/GenBank/DDBJ databases">
        <title>Denitrificimonas halotolerans sp. nov.,a novel species isolated from landfill leachate.</title>
        <authorList>
            <person name="Wang S."/>
        </authorList>
    </citation>
    <scope>NUCLEOTIDE SEQUENCE [LARGE SCALE GENOMIC DNA]</scope>
    <source>
        <strain evidence="2 3">JX-1</strain>
    </source>
</reference>
<dbReference type="EMBL" id="JAXIVU010000018">
    <property type="protein sequence ID" value="MDY7220087.1"/>
    <property type="molecule type" value="Genomic_DNA"/>
</dbReference>
<proteinExistence type="predicted"/>
<dbReference type="InterPro" id="IPR031165">
    <property type="entry name" value="GNAT_YJDJ"/>
</dbReference>
<dbReference type="RefSeq" id="WP_321554173.1">
    <property type="nucleotide sequence ID" value="NZ_JAXIVU010000018.1"/>
</dbReference>
<evidence type="ECO:0000313" key="2">
    <source>
        <dbReference type="EMBL" id="MDY7220087.1"/>
    </source>
</evidence>
<dbReference type="Gene3D" id="3.40.630.30">
    <property type="match status" value="1"/>
</dbReference>
<evidence type="ECO:0000259" key="1">
    <source>
        <dbReference type="PROSITE" id="PS51729"/>
    </source>
</evidence>
<comment type="caution">
    <text evidence="2">The sequence shown here is derived from an EMBL/GenBank/DDBJ whole genome shotgun (WGS) entry which is preliminary data.</text>
</comment>
<dbReference type="Proteomes" id="UP001294570">
    <property type="component" value="Unassembled WGS sequence"/>
</dbReference>
<accession>A0ABU5GSX6</accession>
<dbReference type="PANTHER" id="PTHR31435:SF9">
    <property type="entry name" value="PROTEIN NATD1"/>
    <property type="match status" value="1"/>
</dbReference>
<keyword evidence="2" id="KW-0012">Acyltransferase</keyword>
<dbReference type="PROSITE" id="PS51729">
    <property type="entry name" value="GNAT_YJDJ"/>
    <property type="match status" value="1"/>
</dbReference>
<dbReference type="PANTHER" id="PTHR31435">
    <property type="entry name" value="PROTEIN NATD1"/>
    <property type="match status" value="1"/>
</dbReference>
<protein>
    <submittedName>
        <fullName evidence="2">GNAT family N-acetyltransferase</fullName>
        <ecNumber evidence="2">2.3.1.-</ecNumber>
    </submittedName>
</protein>
<organism evidence="2 3">
    <name type="scientific">Denitrificimonas halotolerans</name>
    <dbReference type="NCBI Taxonomy" id="3098930"/>
    <lineage>
        <taxon>Bacteria</taxon>
        <taxon>Pseudomonadati</taxon>
        <taxon>Pseudomonadota</taxon>
        <taxon>Gammaproteobacteria</taxon>
        <taxon>Pseudomonadales</taxon>
        <taxon>Pseudomonadaceae</taxon>
        <taxon>Denitrificimonas</taxon>
    </lineage>
</organism>
<dbReference type="InterPro" id="IPR016181">
    <property type="entry name" value="Acyl_CoA_acyltransferase"/>
</dbReference>
<sequence length="88" mass="9839">MSESTQVVHHAERQCFLADIDGYEAVLEYRLVGEDAIDIHHTFVPNELRGKGIAGLLAKAALDYAKAQQLSVIPSCSYIEVYLQRHPQ</sequence>
<dbReference type="InterPro" id="IPR045057">
    <property type="entry name" value="Gcn5-rel_NAT"/>
</dbReference>
<dbReference type="EC" id="2.3.1.-" evidence="2"/>
<dbReference type="CDD" id="cd04301">
    <property type="entry name" value="NAT_SF"/>
    <property type="match status" value="1"/>
</dbReference>
<feature type="domain" description="N-acetyltransferase" evidence="1">
    <location>
        <begin position="8"/>
        <end position="88"/>
    </location>
</feature>